<comment type="caution">
    <text evidence="3">The sequence shown here is derived from an EMBL/GenBank/DDBJ whole genome shotgun (WGS) entry which is preliminary data.</text>
</comment>
<dbReference type="SUPFAM" id="SSF117281">
    <property type="entry name" value="Kelch motif"/>
    <property type="match status" value="2"/>
</dbReference>
<dbReference type="AlphaFoldDB" id="A0A397H001"/>
<keyword evidence="1" id="KW-0880">Kelch repeat</keyword>
<dbReference type="Proteomes" id="UP000266861">
    <property type="component" value="Unassembled WGS sequence"/>
</dbReference>
<evidence type="ECO:0000313" key="4">
    <source>
        <dbReference type="Proteomes" id="UP000266861"/>
    </source>
</evidence>
<keyword evidence="2" id="KW-0677">Repeat</keyword>
<dbReference type="OrthoDB" id="2363417at2759"/>
<keyword evidence="4" id="KW-1185">Reference proteome</keyword>
<dbReference type="PANTHER" id="PTHR46093:SF18">
    <property type="entry name" value="FIBRONECTIN TYPE-III DOMAIN-CONTAINING PROTEIN"/>
    <property type="match status" value="1"/>
</dbReference>
<dbReference type="STRING" id="1348612.A0A397H001"/>
<dbReference type="Gene3D" id="2.120.10.80">
    <property type="entry name" value="Kelch-type beta propeller"/>
    <property type="match status" value="2"/>
</dbReference>
<dbReference type="PANTHER" id="PTHR46093">
    <property type="entry name" value="ACYL-COA-BINDING DOMAIN-CONTAINING PROTEIN 5"/>
    <property type="match status" value="1"/>
</dbReference>
<dbReference type="Pfam" id="PF24681">
    <property type="entry name" value="Kelch_KLHDC2_KLHL20_DRC7"/>
    <property type="match status" value="1"/>
</dbReference>
<evidence type="ECO:0000313" key="3">
    <source>
        <dbReference type="EMBL" id="RHZ54986.1"/>
    </source>
</evidence>
<evidence type="ECO:0000256" key="1">
    <source>
        <dbReference type="ARBA" id="ARBA00022441"/>
    </source>
</evidence>
<dbReference type="InterPro" id="IPR015915">
    <property type="entry name" value="Kelch-typ_b-propeller"/>
</dbReference>
<evidence type="ECO:0000256" key="2">
    <source>
        <dbReference type="ARBA" id="ARBA00022737"/>
    </source>
</evidence>
<proteinExistence type="predicted"/>
<dbReference type="EMBL" id="PQFF01000373">
    <property type="protein sequence ID" value="RHZ54986.1"/>
    <property type="molecule type" value="Genomic_DNA"/>
</dbReference>
<reference evidence="3 4" key="1">
    <citation type="submission" date="2018-08" db="EMBL/GenBank/DDBJ databases">
        <title>Genome and evolution of the arbuscular mycorrhizal fungus Diversispora epigaea (formerly Glomus versiforme) and its bacterial endosymbionts.</title>
        <authorList>
            <person name="Sun X."/>
            <person name="Fei Z."/>
            <person name="Harrison M."/>
        </authorList>
    </citation>
    <scope>NUCLEOTIDE SEQUENCE [LARGE SCALE GENOMIC DNA]</scope>
    <source>
        <strain evidence="3 4">IT104</strain>
    </source>
</reference>
<evidence type="ECO:0008006" key="5">
    <source>
        <dbReference type="Google" id="ProtNLM"/>
    </source>
</evidence>
<name>A0A397H001_9GLOM</name>
<accession>A0A397H001</accession>
<protein>
    <recommendedName>
        <fullName evidence="5">Galactose oxidase</fullName>
    </recommendedName>
</protein>
<organism evidence="3 4">
    <name type="scientific">Diversispora epigaea</name>
    <dbReference type="NCBI Taxonomy" id="1348612"/>
    <lineage>
        <taxon>Eukaryota</taxon>
        <taxon>Fungi</taxon>
        <taxon>Fungi incertae sedis</taxon>
        <taxon>Mucoromycota</taxon>
        <taxon>Glomeromycotina</taxon>
        <taxon>Glomeromycetes</taxon>
        <taxon>Diversisporales</taxon>
        <taxon>Diversisporaceae</taxon>
        <taxon>Diversispora</taxon>
    </lineage>
</organism>
<gene>
    <name evidence="3" type="ORF">Glove_421g123</name>
</gene>
<sequence>MYSLYNLFKFIFYIIFSINSILCYDPPKRRYHNSVIIDHRLLIIGGNKSTTEKTYELIYLDLSQSFDNTNLPWNLIREGDLPIYTSSSTAIVGLDNSTIFLIGGFTFDKNTLDYDYSNPVYTYDSLNSKWNKPQITGDNVLAKQRIRGVIDDFGIIYIFGGNNATNFTTFDGNLHNEMNTLNTSSMTWKTLSITNNLPPPSSSYSASILPNGIIVYFGGQEENDTLDTMKNIKLFDTKENEWSYMVATGEDVDPRRNFASVLTLDGYIIIFGGRSNSFASVSPKLAVLNTNKSPYEWSIPSGSKVNSPPSIYGHTANLYNNYMIITFGYDIDNQILNSQVYFYDVTNNTWITSFNPNSPSPPSPSSRPSKFLKPLLIGTGIGVYSCQAANDDDSEYELYIFGGVTASFGKVQ</sequence>